<evidence type="ECO:0000313" key="1">
    <source>
        <dbReference type="EMBL" id="QAY02229.1"/>
    </source>
</evidence>
<accession>A0A411BL07</accession>
<dbReference type="Proteomes" id="UP000290327">
    <property type="component" value="Segment"/>
</dbReference>
<name>A0A411BL07_9CAUD</name>
<protein>
    <submittedName>
        <fullName evidence="1">Tail protein</fullName>
    </submittedName>
</protein>
<organism evidence="1 2">
    <name type="scientific">Vibrio phage VspSw_1</name>
    <dbReference type="NCBI Taxonomy" id="2484249"/>
    <lineage>
        <taxon>Viruses</taxon>
        <taxon>Duplodnaviria</taxon>
        <taxon>Heunggongvirae</taxon>
        <taxon>Uroviricota</taxon>
        <taxon>Caudoviricetes</taxon>
        <taxon>Demerecviridae</taxon>
        <taxon>Pogseptimavirus</taxon>
        <taxon>Pogseptimavirus VspSw1</taxon>
    </lineage>
</organism>
<sequence length="148" mass="16637">MSVLDQKTYDIILEEGADYGLRLRLKETELQCTENPVTGAQENCVEAENPINLTFQEFSGTIADSFEETATEIGNFSFQKTDAVNGVVDMSLGRAEVLAMLPYAQPTRDKYNPRIRFLGYYDVLVRDTQSDVVTRIMQGKVYFSDGVV</sequence>
<keyword evidence="2" id="KW-1185">Reference proteome</keyword>
<gene>
    <name evidence="1" type="ORF">VspSw1_163</name>
</gene>
<evidence type="ECO:0000313" key="2">
    <source>
        <dbReference type="Proteomes" id="UP000290327"/>
    </source>
</evidence>
<proteinExistence type="predicted"/>
<reference evidence="1 2" key="1">
    <citation type="submission" date="2018-09" db="EMBL/GenBank/DDBJ databases">
        <title>Characterization and complete genomic analysis of VspSw_1.</title>
        <authorList>
            <person name="Chen L."/>
        </authorList>
    </citation>
    <scope>NUCLEOTIDE SEQUENCE [LARGE SCALE GENOMIC DNA]</scope>
</reference>
<dbReference type="EMBL" id="MH925094">
    <property type="protein sequence ID" value="QAY02229.1"/>
    <property type="molecule type" value="Genomic_DNA"/>
</dbReference>